<gene>
    <name evidence="2" type="ORF">LJ656_10370</name>
</gene>
<feature type="chain" id="PRO_5045168793" evidence="1">
    <location>
        <begin position="19"/>
        <end position="132"/>
    </location>
</feature>
<keyword evidence="3" id="KW-1185">Reference proteome</keyword>
<comment type="caution">
    <text evidence="2">The sequence shown here is derived from an EMBL/GenBank/DDBJ whole genome shotgun (WGS) entry which is preliminary data.</text>
</comment>
<proteinExistence type="predicted"/>
<dbReference type="EMBL" id="JAJITD010000004">
    <property type="protein sequence ID" value="MCC8392993.1"/>
    <property type="molecule type" value="Genomic_DNA"/>
</dbReference>
<keyword evidence="1" id="KW-0732">Signal</keyword>
<evidence type="ECO:0000313" key="3">
    <source>
        <dbReference type="Proteomes" id="UP001431019"/>
    </source>
</evidence>
<evidence type="ECO:0000256" key="1">
    <source>
        <dbReference type="SAM" id="SignalP"/>
    </source>
</evidence>
<name>A0ABS8JSV8_9BURK</name>
<sequence length="132" mass="14939">MKRAFAFTLLCFSALSIAKPPPCESWPTNIADGWLIDAGLLDKDKLDHAKTRAVRLSSEKIGKDRFYGKDLYRQVHHITYYEKGGKQISVITVNDAGWEECSMSEVEVFVVSQHMGPVESLIKGLDERNKKH</sequence>
<dbReference type="Proteomes" id="UP001431019">
    <property type="component" value="Unassembled WGS sequence"/>
</dbReference>
<protein>
    <submittedName>
        <fullName evidence="2">Uncharacterized protein</fullName>
    </submittedName>
</protein>
<evidence type="ECO:0000313" key="2">
    <source>
        <dbReference type="EMBL" id="MCC8392993.1"/>
    </source>
</evidence>
<feature type="signal peptide" evidence="1">
    <location>
        <begin position="1"/>
        <end position="18"/>
    </location>
</feature>
<accession>A0ABS8JSV8</accession>
<organism evidence="2 3">
    <name type="scientific">Paraburkholderia sejongensis</name>
    <dbReference type="NCBI Taxonomy" id="2886946"/>
    <lineage>
        <taxon>Bacteria</taxon>
        <taxon>Pseudomonadati</taxon>
        <taxon>Pseudomonadota</taxon>
        <taxon>Betaproteobacteria</taxon>
        <taxon>Burkholderiales</taxon>
        <taxon>Burkholderiaceae</taxon>
        <taxon>Paraburkholderia</taxon>
    </lineage>
</organism>
<reference evidence="2 3" key="1">
    <citation type="submission" date="2021-11" db="EMBL/GenBank/DDBJ databases">
        <authorList>
            <person name="Oh E.-T."/>
            <person name="Kim S.-B."/>
        </authorList>
    </citation>
    <scope>NUCLEOTIDE SEQUENCE [LARGE SCALE GENOMIC DNA]</scope>
    <source>
        <strain evidence="2 3">MMS20-SJTR3</strain>
    </source>
</reference>
<dbReference type="RefSeq" id="WP_230509303.1">
    <property type="nucleotide sequence ID" value="NZ_JAJITD010000004.1"/>
</dbReference>